<dbReference type="PANTHER" id="PTHR11070">
    <property type="entry name" value="UVRD / RECB / PCRA DNA HELICASE FAMILY MEMBER"/>
    <property type="match status" value="1"/>
</dbReference>
<name>A0A7C3VPM8_9CYAN</name>
<proteinExistence type="predicted"/>
<dbReference type="SUPFAM" id="SSF52540">
    <property type="entry name" value="P-loop containing nucleoside triphosphate hydrolases"/>
    <property type="match status" value="1"/>
</dbReference>
<dbReference type="InterPro" id="IPR000212">
    <property type="entry name" value="DNA_helicase_UvrD/REP"/>
</dbReference>
<reference evidence="2" key="1">
    <citation type="journal article" date="2020" name="mSystems">
        <title>Genome- and Community-Level Interaction Insights into Carbon Utilization and Element Cycling Functions of Hydrothermarchaeota in Hydrothermal Sediment.</title>
        <authorList>
            <person name="Zhou Z."/>
            <person name="Liu Y."/>
            <person name="Xu W."/>
            <person name="Pan J."/>
            <person name="Luo Z.H."/>
            <person name="Li M."/>
        </authorList>
    </citation>
    <scope>NUCLEOTIDE SEQUENCE [LARGE SCALE GENOMIC DNA]</scope>
    <source>
        <strain evidence="2">SpSt-374</strain>
    </source>
</reference>
<keyword evidence="2" id="KW-0347">Helicase</keyword>
<accession>A0A7C3VPM8</accession>
<protein>
    <submittedName>
        <fullName evidence="2">DNA/RNA helicase</fullName>
    </submittedName>
</protein>
<dbReference type="PANTHER" id="PTHR11070:SF2">
    <property type="entry name" value="ATP-DEPENDENT DNA HELICASE SRS2"/>
    <property type="match status" value="1"/>
</dbReference>
<dbReference type="Pfam" id="PF13538">
    <property type="entry name" value="UvrD_C_2"/>
    <property type="match status" value="1"/>
</dbReference>
<dbReference type="GO" id="GO:0005829">
    <property type="term" value="C:cytosol"/>
    <property type="evidence" value="ECO:0007669"/>
    <property type="project" value="TreeGrafter"/>
</dbReference>
<comment type="caution">
    <text evidence="2">The sequence shown here is derived from an EMBL/GenBank/DDBJ whole genome shotgun (WGS) entry which is preliminary data.</text>
</comment>
<dbReference type="GO" id="GO:0033202">
    <property type="term" value="C:DNA helicase complex"/>
    <property type="evidence" value="ECO:0007669"/>
    <property type="project" value="TreeGrafter"/>
</dbReference>
<dbReference type="EMBL" id="DSPX01000082">
    <property type="protein sequence ID" value="HGG00651.1"/>
    <property type="molecule type" value="Genomic_DNA"/>
</dbReference>
<keyword evidence="2" id="KW-0547">Nucleotide-binding</keyword>
<dbReference type="GO" id="GO:0005524">
    <property type="term" value="F:ATP binding"/>
    <property type="evidence" value="ECO:0007669"/>
    <property type="project" value="InterPro"/>
</dbReference>
<organism evidence="2">
    <name type="scientific">Planktothricoides sp. SpSt-374</name>
    <dbReference type="NCBI Taxonomy" id="2282167"/>
    <lineage>
        <taxon>Bacteria</taxon>
        <taxon>Bacillati</taxon>
        <taxon>Cyanobacteriota</taxon>
        <taxon>Cyanophyceae</taxon>
        <taxon>Oscillatoriophycideae</taxon>
        <taxon>Oscillatoriales</taxon>
        <taxon>Oscillatoriaceae</taxon>
        <taxon>Planktothricoides</taxon>
    </lineage>
</organism>
<keyword evidence="2" id="KW-0378">Hydrolase</keyword>
<dbReference type="InterPro" id="IPR027785">
    <property type="entry name" value="UvrD-like_helicase_C"/>
</dbReference>
<dbReference type="InterPro" id="IPR027417">
    <property type="entry name" value="P-loop_NTPase"/>
</dbReference>
<dbReference type="GO" id="GO:0003677">
    <property type="term" value="F:DNA binding"/>
    <property type="evidence" value="ECO:0007669"/>
    <property type="project" value="InterPro"/>
</dbReference>
<sequence>MTAENKLIVTEPIAETTDKSLGAVWEAVKTAFGQRDCIGYWRYPLFSQVGEVRKEPDILVVDKELGLIIIEIAPVPIEQIIAGEGDKWQLVNADTISPSPADRVQMQIQTLLGYCDRETAIAGKITGRALIALPHISPEQWQEKNLPNPNTIIFQNQLNSKIIEAIQNCQTIVNSDPLDEESWQILKAVISGTTILRKHDKNAISVNGKNRAAIIANLQEWLYDIDIQQEKIGKQIPPGPQRIRGIAGSGKTVLLCQKAAHMHLKHPEWDIALIFFTRTLYEQMEVLVDRWLRRFSNGDITYKKAQPKLKVMHAWGGKRKPGFYSTICQAHGIPPLTADQSQRRQPNESLADICNQLLQKQKINSIFDAILIDEGQDLVTDDELKYQENGEFKQTIYWLAYQSLRPIDPEHPEQRRLIWAYDEAQNLDSLKIPMAKELFGDSLTNLVTGQHKGGIKKSEIMHRCYRTPGPILTAAHAIGMGLLRPQGMLSGITTKQSWEAIGYQVTQGSFSPPGQQIILHRPPENSPNPIPQLWGQPVLEFHTYDSREDELAALAENINQNLSRDGLQPSQDILVLVLGSIPQAIELENTVATFLIDYGIDIYIATGKQLNQLNPTYPGNNPDRFWYRGGVTISRIHRAKGNEANLVYIIGLDNIAKNELDINLRNQVFVAMTRSGAWAYLSGIGKYPFYDEIRACIASGDTFTFTFKRPPKLSTNEPE</sequence>
<dbReference type="GO" id="GO:0000725">
    <property type="term" value="P:recombinational repair"/>
    <property type="evidence" value="ECO:0007669"/>
    <property type="project" value="TreeGrafter"/>
</dbReference>
<evidence type="ECO:0000313" key="2">
    <source>
        <dbReference type="EMBL" id="HGG00651.1"/>
    </source>
</evidence>
<dbReference type="AlphaFoldDB" id="A0A7C3VPM8"/>
<evidence type="ECO:0000259" key="1">
    <source>
        <dbReference type="Pfam" id="PF13538"/>
    </source>
</evidence>
<gene>
    <name evidence="2" type="ORF">ENR15_08370</name>
</gene>
<keyword evidence="2" id="KW-0067">ATP-binding</keyword>
<feature type="domain" description="UvrD-like helicase C-terminal" evidence="1">
    <location>
        <begin position="631"/>
        <end position="681"/>
    </location>
</feature>
<dbReference type="Gene3D" id="3.40.50.300">
    <property type="entry name" value="P-loop containing nucleotide triphosphate hydrolases"/>
    <property type="match status" value="2"/>
</dbReference>
<dbReference type="GO" id="GO:0043138">
    <property type="term" value="F:3'-5' DNA helicase activity"/>
    <property type="evidence" value="ECO:0007669"/>
    <property type="project" value="TreeGrafter"/>
</dbReference>